<keyword evidence="2" id="KW-1133">Transmembrane helix</keyword>
<evidence type="ECO:0000313" key="4">
    <source>
        <dbReference type="EMBL" id="UYN56432.1"/>
    </source>
</evidence>
<reference evidence="3 5" key="1">
    <citation type="submission" date="2017-01" db="EMBL/GenBank/DDBJ databases">
        <title>Lactobacillus chiayiensis sp. nov., a lactic acid bacterium isolated from compost.</title>
        <authorList>
            <person name="Huang C.-H."/>
        </authorList>
    </citation>
    <scope>NUCLEOTIDE SEQUENCE [LARGE SCALE GENOMIC DNA]</scope>
    <source>
        <strain evidence="3">Chh01</strain>
        <strain evidence="5">chh01</strain>
    </source>
</reference>
<keyword evidence="2" id="KW-0812">Transmembrane</keyword>
<keyword evidence="6" id="KW-1185">Reference proteome</keyword>
<dbReference type="AlphaFoldDB" id="A0A4Q1UCQ5"/>
<dbReference type="EMBL" id="MSSM01000004">
    <property type="protein sequence ID" value="RXT29746.1"/>
    <property type="molecule type" value="Genomic_DNA"/>
</dbReference>
<dbReference type="Proteomes" id="UP000290475">
    <property type="component" value="Unassembled WGS sequence"/>
</dbReference>
<feature type="transmembrane region" description="Helical" evidence="2">
    <location>
        <begin position="7"/>
        <end position="25"/>
    </location>
</feature>
<evidence type="ECO:0000256" key="1">
    <source>
        <dbReference type="SAM" id="MobiDB-lite"/>
    </source>
</evidence>
<dbReference type="RefSeq" id="WP_129300931.1">
    <property type="nucleotide sequence ID" value="NZ_CP074378.1"/>
</dbReference>
<keyword evidence="2" id="KW-0472">Membrane</keyword>
<feature type="compositionally biased region" description="Low complexity" evidence="1">
    <location>
        <begin position="291"/>
        <end position="304"/>
    </location>
</feature>
<dbReference type="EMBL" id="CP107523">
    <property type="protein sequence ID" value="UYN56432.1"/>
    <property type="molecule type" value="Genomic_DNA"/>
</dbReference>
<feature type="region of interest" description="Disordered" evidence="1">
    <location>
        <begin position="213"/>
        <end position="306"/>
    </location>
</feature>
<accession>A0A4Q1UCQ5</accession>
<evidence type="ECO:0000256" key="2">
    <source>
        <dbReference type="SAM" id="Phobius"/>
    </source>
</evidence>
<keyword evidence="3" id="KW-0966">Cell projection</keyword>
<dbReference type="Proteomes" id="UP001164790">
    <property type="component" value="Chromosome"/>
</dbReference>
<name>A0A4Q1UCQ5_9LACO</name>
<feature type="region of interest" description="Disordered" evidence="1">
    <location>
        <begin position="344"/>
        <end position="393"/>
    </location>
</feature>
<keyword evidence="3" id="KW-0969">Cilium</keyword>
<feature type="compositionally biased region" description="Polar residues" evidence="1">
    <location>
        <begin position="213"/>
        <end position="244"/>
    </location>
</feature>
<reference evidence="4" key="2">
    <citation type="submission" date="2022-10" db="EMBL/GenBank/DDBJ databases">
        <title>Comparative genomic analysis and in-vitro probiotic properties of the potential probiotic L. chiayiensis AACE 3.</title>
        <authorList>
            <person name="Kang X."/>
        </authorList>
    </citation>
    <scope>NUCLEOTIDE SEQUENCE</scope>
    <source>
        <strain evidence="4">AACE 3</strain>
    </source>
</reference>
<feature type="compositionally biased region" description="Polar residues" evidence="1">
    <location>
        <begin position="344"/>
        <end position="353"/>
    </location>
</feature>
<gene>
    <name evidence="3" type="ORF">BVJ53_01980</name>
    <name evidence="4" type="ORF">OFW50_13350</name>
</gene>
<sequence length="393" mass="42062">MKQKHTFQILVGTLIAGYVTVFYGMRSTIDTSFAQHAVQAATQQTNQLYTSARRTFPAKHLSRNIVTAVQKKLQQLAHNVDDHKQKQTILKDKQDADAASYMLTIEQTTKAQSSNLAQTAEDGSQAYKAYKAIASSKPEFAADYQQSVNQLYKKALAISQIQKLYTDRNLQHPKANLSSSRVDLAVNAVENVENQNFAKNVLPLVQVARKSQTSNDSSVAMVNPNSSDQNGQKQETATTNNSEPASGVGKKDDTPTKQTPGSSDTQPDHNQAAQSSSATTNGNGPSNTPDNQNQPSSSPAASSSLEPMTTVLSGGLYKTYDDAVAAIKVQGKSVDDMTVKSVTMSDGSYQWTWGPSGDSGNSNKSSSISTSSLAPAATPSTDNAQPSSQTKQP</sequence>
<protein>
    <submittedName>
        <fullName evidence="3">FliK family flagellar hook-length control protein</fullName>
    </submittedName>
</protein>
<feature type="compositionally biased region" description="Polar residues" evidence="1">
    <location>
        <begin position="256"/>
        <end position="290"/>
    </location>
</feature>
<evidence type="ECO:0000313" key="5">
    <source>
        <dbReference type="Proteomes" id="UP000290475"/>
    </source>
</evidence>
<keyword evidence="3" id="KW-0282">Flagellum</keyword>
<feature type="compositionally biased region" description="Low complexity" evidence="1">
    <location>
        <begin position="354"/>
        <end position="381"/>
    </location>
</feature>
<evidence type="ECO:0000313" key="3">
    <source>
        <dbReference type="EMBL" id="RXT29746.1"/>
    </source>
</evidence>
<proteinExistence type="predicted"/>
<feature type="compositionally biased region" description="Polar residues" evidence="1">
    <location>
        <begin position="382"/>
        <end position="393"/>
    </location>
</feature>
<evidence type="ECO:0000313" key="6">
    <source>
        <dbReference type="Proteomes" id="UP001164790"/>
    </source>
</evidence>
<organism evidence="3 5">
    <name type="scientific">Lacticaseibacillus chiayiensis</name>
    <dbReference type="NCBI Taxonomy" id="2100821"/>
    <lineage>
        <taxon>Bacteria</taxon>
        <taxon>Bacillati</taxon>
        <taxon>Bacillota</taxon>
        <taxon>Bacilli</taxon>
        <taxon>Lactobacillales</taxon>
        <taxon>Lactobacillaceae</taxon>
        <taxon>Lacticaseibacillus</taxon>
    </lineage>
</organism>